<dbReference type="STRING" id="1685.RY69_210"/>
<comment type="caution">
    <text evidence="1">The sequence shown here is derived from an EMBL/GenBank/DDBJ whole genome shotgun (WGS) entry which is preliminary data.</text>
</comment>
<dbReference type="HOGENOM" id="CLU_3266405_0_0_11"/>
<protein>
    <submittedName>
        <fullName evidence="1">Uncharacterized protein</fullName>
    </submittedName>
</protein>
<accession>D4BQY0</accession>
<sequence length="41" mass="4538">MQMRIPEDIAIASVDGTVDWRILVVVATQVLQPPLESADFL</sequence>
<name>D4BQY0_BIFBR</name>
<gene>
    <name evidence="1" type="ORF">BIFBRE_04508</name>
</gene>
<proteinExistence type="predicted"/>
<dbReference type="AlphaFoldDB" id="D4BQY0"/>
<dbReference type="Proteomes" id="UP000003191">
    <property type="component" value="Unassembled WGS sequence"/>
</dbReference>
<keyword evidence="2" id="KW-1185">Reference proteome</keyword>
<organism evidence="1 2">
    <name type="scientific">Bifidobacterium breve DSM 20213 = JCM 1192</name>
    <dbReference type="NCBI Taxonomy" id="518634"/>
    <lineage>
        <taxon>Bacteria</taxon>
        <taxon>Bacillati</taxon>
        <taxon>Actinomycetota</taxon>
        <taxon>Actinomycetes</taxon>
        <taxon>Bifidobacteriales</taxon>
        <taxon>Bifidobacteriaceae</taxon>
        <taxon>Bifidobacterium</taxon>
    </lineage>
</organism>
<reference evidence="1 2" key="1">
    <citation type="submission" date="2010-02" db="EMBL/GenBank/DDBJ databases">
        <authorList>
            <person name="Weinstock G."/>
            <person name="Sodergren E."/>
            <person name="Clifton S."/>
            <person name="Fulton L."/>
            <person name="Fulton B."/>
            <person name="Courtney L."/>
            <person name="Fronick C."/>
            <person name="Harrison M."/>
            <person name="Strong C."/>
            <person name="Farmer C."/>
            <person name="Delahaunty K."/>
            <person name="Markovic C."/>
            <person name="Hall O."/>
            <person name="Minx P."/>
            <person name="Tomlinson C."/>
            <person name="Mitreva M."/>
            <person name="Nelson J."/>
            <person name="Hou S."/>
            <person name="Wollam A."/>
            <person name="Pepin K.H."/>
            <person name="Johnson M."/>
            <person name="Bhonagiri V."/>
            <person name="Zhang X."/>
            <person name="Suruliraj S."/>
            <person name="Warren W."/>
            <person name="Chinwalla A."/>
            <person name="Mardis E.R."/>
            <person name="Wilson R.K."/>
        </authorList>
    </citation>
    <scope>NUCLEOTIDE SEQUENCE [LARGE SCALE GENOMIC DNA]</scope>
    <source>
        <strain evidence="1 2">DSM 20213</strain>
    </source>
</reference>
<evidence type="ECO:0000313" key="2">
    <source>
        <dbReference type="Proteomes" id="UP000003191"/>
    </source>
</evidence>
<dbReference type="EMBL" id="ACCG02000012">
    <property type="protein sequence ID" value="EFE88624.1"/>
    <property type="molecule type" value="Genomic_DNA"/>
</dbReference>
<evidence type="ECO:0000313" key="1">
    <source>
        <dbReference type="EMBL" id="EFE88624.1"/>
    </source>
</evidence>